<comment type="cofactor">
    <cofactor evidence="1">
        <name>FAD</name>
        <dbReference type="ChEBI" id="CHEBI:57692"/>
    </cofactor>
</comment>
<dbReference type="Pfam" id="PF22780">
    <property type="entry name" value="HI0933_like_1st"/>
    <property type="match status" value="1"/>
</dbReference>
<dbReference type="Gene3D" id="3.50.50.60">
    <property type="entry name" value="FAD/NAD(P)-binding domain"/>
    <property type="match status" value="1"/>
</dbReference>
<dbReference type="InterPro" id="IPR004792">
    <property type="entry name" value="BaiN-like"/>
</dbReference>
<dbReference type="PANTHER" id="PTHR42887">
    <property type="entry name" value="OS12G0638800 PROTEIN"/>
    <property type="match status" value="1"/>
</dbReference>
<dbReference type="InterPro" id="IPR057661">
    <property type="entry name" value="RsdA/BaiN/AoA(So)_Rossmann"/>
</dbReference>
<dbReference type="PRINTS" id="PR00411">
    <property type="entry name" value="PNDRDTASEI"/>
</dbReference>
<dbReference type="RefSeq" id="WP_144230327.1">
    <property type="nucleotide sequence ID" value="NZ_CBCRVV010000004.1"/>
</dbReference>
<dbReference type="EMBL" id="VMBG01000002">
    <property type="protein sequence ID" value="TSJ76570.1"/>
    <property type="molecule type" value="Genomic_DNA"/>
</dbReference>
<reference evidence="6 7" key="1">
    <citation type="submission" date="2019-07" db="EMBL/GenBank/DDBJ databases">
        <title>Description of 53C-WASEF.</title>
        <authorList>
            <person name="Pitt A."/>
            <person name="Hahn M.W."/>
        </authorList>
    </citation>
    <scope>NUCLEOTIDE SEQUENCE [LARGE SCALE GENOMIC DNA]</scope>
    <source>
        <strain evidence="6 7">53C-WASEF</strain>
    </source>
</reference>
<dbReference type="NCBIfam" id="TIGR00275">
    <property type="entry name" value="aminoacetone oxidase family FAD-binding enzyme"/>
    <property type="match status" value="1"/>
</dbReference>
<evidence type="ECO:0000256" key="2">
    <source>
        <dbReference type="ARBA" id="ARBA00022630"/>
    </source>
</evidence>
<dbReference type="PRINTS" id="PR00368">
    <property type="entry name" value="FADPNR"/>
</dbReference>
<dbReference type="Proteomes" id="UP000315648">
    <property type="component" value="Unassembled WGS sequence"/>
</dbReference>
<proteinExistence type="predicted"/>
<dbReference type="SUPFAM" id="SSF160996">
    <property type="entry name" value="HI0933 insert domain-like"/>
    <property type="match status" value="1"/>
</dbReference>
<protein>
    <submittedName>
        <fullName evidence="6">NAD(P)/FAD-dependent oxidoreductase</fullName>
    </submittedName>
</protein>
<dbReference type="InterPro" id="IPR023166">
    <property type="entry name" value="BaiN-like_dom_sf"/>
</dbReference>
<dbReference type="Gene3D" id="1.10.8.260">
    <property type="entry name" value="HI0933 insert domain-like"/>
    <property type="match status" value="1"/>
</dbReference>
<keyword evidence="2" id="KW-0285">Flavoprotein</keyword>
<evidence type="ECO:0000313" key="7">
    <source>
        <dbReference type="Proteomes" id="UP000315648"/>
    </source>
</evidence>
<evidence type="ECO:0000259" key="5">
    <source>
        <dbReference type="Pfam" id="PF22780"/>
    </source>
</evidence>
<dbReference type="PANTHER" id="PTHR42887:SF2">
    <property type="entry name" value="OS12G0638800 PROTEIN"/>
    <property type="match status" value="1"/>
</dbReference>
<dbReference type="InterPro" id="IPR055178">
    <property type="entry name" value="RsdA/BaiN/AoA(So)-like_dom"/>
</dbReference>
<dbReference type="Pfam" id="PF03486">
    <property type="entry name" value="HI0933_like"/>
    <property type="match status" value="1"/>
</dbReference>
<dbReference type="OrthoDB" id="9773233at2"/>
<keyword evidence="7" id="KW-1185">Reference proteome</keyword>
<evidence type="ECO:0000256" key="1">
    <source>
        <dbReference type="ARBA" id="ARBA00001974"/>
    </source>
</evidence>
<dbReference type="InterPro" id="IPR036188">
    <property type="entry name" value="FAD/NAD-bd_sf"/>
</dbReference>
<gene>
    <name evidence="6" type="ORF">FPL22_10590</name>
</gene>
<feature type="domain" description="RsdA/BaiN/AoA(So)-like Rossmann fold-like" evidence="4">
    <location>
        <begin position="7"/>
        <end position="405"/>
    </location>
</feature>
<feature type="domain" description="RsdA/BaiN/AoA(So)-like insert" evidence="5">
    <location>
        <begin position="191"/>
        <end position="352"/>
    </location>
</feature>
<dbReference type="SUPFAM" id="SSF51905">
    <property type="entry name" value="FAD/NAD(P)-binding domain"/>
    <property type="match status" value="1"/>
</dbReference>
<evidence type="ECO:0000256" key="3">
    <source>
        <dbReference type="ARBA" id="ARBA00022827"/>
    </source>
</evidence>
<sequence>MSTTAPRVIVIGGGAAGFFAAIACAEANPSARVVLYEATAHPLAKVRISGGGRCNVTHACPEPRELVKRYPRGSRELQGPFTRFGPRDTIAWFAARGVELKTESDGRMFPITDDSGTIVDCLRRTADQAGVKVYMPIGVRRIERVNPVFTVEFTDNSVGEFDRVLIATGGTKGSAGQTIAAQLGHTIEPPVPSLFTFHIDDARIRGLEGLSVPLAGTSVPGTKLKDSGGLLITHWGMSGPAILKLSAWGARELAERGYKFTVVVSWAEGRAVPQALETLTAARLVNLKKQIATWNPFAIPARLWERLIVAAGITPETVWTSVSNTLLQALARQVAAAEFIVEGKSLNKDEFVTCGGVRLREIDFKTMESRECPGLHFAGEVLDIDGITGGFNFQAAWTTGWIAGRAMAEIEES</sequence>
<evidence type="ECO:0000259" key="4">
    <source>
        <dbReference type="Pfam" id="PF03486"/>
    </source>
</evidence>
<dbReference type="AlphaFoldDB" id="A0A556QIV3"/>
<name>A0A556QIV3_9BACT</name>
<accession>A0A556QIV3</accession>
<comment type="caution">
    <text evidence="6">The sequence shown here is derived from an EMBL/GenBank/DDBJ whole genome shotgun (WGS) entry which is preliminary data.</text>
</comment>
<dbReference type="PROSITE" id="PS51257">
    <property type="entry name" value="PROKAR_LIPOPROTEIN"/>
    <property type="match status" value="1"/>
</dbReference>
<dbReference type="Gene3D" id="2.40.30.10">
    <property type="entry name" value="Translation factors"/>
    <property type="match status" value="1"/>
</dbReference>
<keyword evidence="3" id="KW-0274">FAD</keyword>
<organism evidence="6 7">
    <name type="scientific">Rariglobus hedericola</name>
    <dbReference type="NCBI Taxonomy" id="2597822"/>
    <lineage>
        <taxon>Bacteria</taxon>
        <taxon>Pseudomonadati</taxon>
        <taxon>Verrucomicrobiota</taxon>
        <taxon>Opitutia</taxon>
        <taxon>Opitutales</taxon>
        <taxon>Opitutaceae</taxon>
        <taxon>Rariglobus</taxon>
    </lineage>
</organism>
<evidence type="ECO:0000313" key="6">
    <source>
        <dbReference type="EMBL" id="TSJ76570.1"/>
    </source>
</evidence>